<feature type="compositionally biased region" description="Polar residues" evidence="1">
    <location>
        <begin position="89"/>
        <end position="99"/>
    </location>
</feature>
<feature type="compositionally biased region" description="Polar residues" evidence="1">
    <location>
        <begin position="114"/>
        <end position="129"/>
    </location>
</feature>
<evidence type="ECO:0000256" key="1">
    <source>
        <dbReference type="SAM" id="MobiDB-lite"/>
    </source>
</evidence>
<accession>A0A5J4TE65</accession>
<organism evidence="2 3">
    <name type="scientific">Streblomastix strix</name>
    <dbReference type="NCBI Taxonomy" id="222440"/>
    <lineage>
        <taxon>Eukaryota</taxon>
        <taxon>Metamonada</taxon>
        <taxon>Preaxostyla</taxon>
        <taxon>Oxymonadida</taxon>
        <taxon>Streblomastigidae</taxon>
        <taxon>Streblomastix</taxon>
    </lineage>
</organism>
<evidence type="ECO:0000313" key="2">
    <source>
        <dbReference type="EMBL" id="KAA6356508.1"/>
    </source>
</evidence>
<feature type="region of interest" description="Disordered" evidence="1">
    <location>
        <begin position="1"/>
        <end position="129"/>
    </location>
</feature>
<evidence type="ECO:0000313" key="3">
    <source>
        <dbReference type="Proteomes" id="UP000324800"/>
    </source>
</evidence>
<name>A0A5J4TE65_9EUKA</name>
<feature type="compositionally biased region" description="Low complexity" evidence="1">
    <location>
        <begin position="100"/>
        <end position="113"/>
    </location>
</feature>
<dbReference type="EMBL" id="SNRW01032861">
    <property type="protein sequence ID" value="KAA6356508.1"/>
    <property type="molecule type" value="Genomic_DNA"/>
</dbReference>
<reference evidence="2 3" key="1">
    <citation type="submission" date="2019-03" db="EMBL/GenBank/DDBJ databases">
        <title>Single cell metagenomics reveals metabolic interactions within the superorganism composed of flagellate Streblomastix strix and complex community of Bacteroidetes bacteria on its surface.</title>
        <authorList>
            <person name="Treitli S.C."/>
            <person name="Kolisko M."/>
            <person name="Husnik F."/>
            <person name="Keeling P."/>
            <person name="Hampl V."/>
        </authorList>
    </citation>
    <scope>NUCLEOTIDE SEQUENCE [LARGE SCALE GENOMIC DNA]</scope>
    <source>
        <strain evidence="2">ST1C</strain>
    </source>
</reference>
<dbReference type="Proteomes" id="UP000324800">
    <property type="component" value="Unassembled WGS sequence"/>
</dbReference>
<dbReference type="AlphaFoldDB" id="A0A5J4TE65"/>
<proteinExistence type="predicted"/>
<feature type="compositionally biased region" description="Polar residues" evidence="1">
    <location>
        <begin position="1"/>
        <end position="38"/>
    </location>
</feature>
<sequence length="129" mass="14445">MQQELEARSPTQEGETDSQTQIGISASSPHINGTYTNNENERHTPDIDEQLITEVNRTGIQEQPRRRPFTHNIPQNLPNHQDERRSYGTLWTSDPPNTTSASQSPPLSASRSSENQSDSPFYASPPTTQ</sequence>
<comment type="caution">
    <text evidence="2">The sequence shown here is derived from an EMBL/GenBank/DDBJ whole genome shotgun (WGS) entry which is preliminary data.</text>
</comment>
<protein>
    <submittedName>
        <fullName evidence="2">Uncharacterized protein</fullName>
    </submittedName>
</protein>
<gene>
    <name evidence="2" type="ORF">EZS28_047966</name>
</gene>